<feature type="signal peptide" evidence="2">
    <location>
        <begin position="1"/>
        <end position="23"/>
    </location>
</feature>
<dbReference type="Proteomes" id="UP000633814">
    <property type="component" value="Unassembled WGS sequence"/>
</dbReference>
<dbReference type="EMBL" id="JAEINI020000001">
    <property type="protein sequence ID" value="MCB5225784.1"/>
    <property type="molecule type" value="Genomic_DNA"/>
</dbReference>
<evidence type="ECO:0000256" key="2">
    <source>
        <dbReference type="SAM" id="SignalP"/>
    </source>
</evidence>
<name>A0ABS8C0E3_9ALTE</name>
<proteinExistence type="inferred from homology"/>
<dbReference type="SUPFAM" id="SSF53955">
    <property type="entry name" value="Lysozyme-like"/>
    <property type="match status" value="1"/>
</dbReference>
<dbReference type="InterPro" id="IPR008258">
    <property type="entry name" value="Transglycosylase_SLT_dom_1"/>
</dbReference>
<evidence type="ECO:0000256" key="1">
    <source>
        <dbReference type="ARBA" id="ARBA00007734"/>
    </source>
</evidence>
<dbReference type="InterPro" id="IPR023346">
    <property type="entry name" value="Lysozyme-like_dom_sf"/>
</dbReference>
<gene>
    <name evidence="4" type="ORF">JAO78_003030</name>
</gene>
<protein>
    <submittedName>
        <fullName evidence="4">Lytic transglycosylase domain-containing protein</fullName>
    </submittedName>
</protein>
<feature type="chain" id="PRO_5047134477" evidence="2">
    <location>
        <begin position="24"/>
        <end position="234"/>
    </location>
</feature>
<evidence type="ECO:0000313" key="5">
    <source>
        <dbReference type="Proteomes" id="UP000633814"/>
    </source>
</evidence>
<feature type="domain" description="Transglycosylase SLT" evidence="3">
    <location>
        <begin position="112"/>
        <end position="219"/>
    </location>
</feature>
<evidence type="ECO:0000259" key="3">
    <source>
        <dbReference type="Pfam" id="PF01464"/>
    </source>
</evidence>
<reference evidence="4 5" key="1">
    <citation type="submission" date="2021-10" db="EMBL/GenBank/DDBJ databases">
        <title>Alishewanella koreense sp. nov. isolated from seawater of southwestern coast in South Korea and the proposal for the reclassification of Rheinheimera perlucida and Rheinheimera tuosuensis as Arsukibacterium perlucida and Arsukibacterium tuosuensis.</title>
        <authorList>
            <person name="Kim K.H."/>
            <person name="Ruan W."/>
            <person name="Kim K.R."/>
            <person name="Baek J.H."/>
            <person name="Jeon C.O."/>
        </authorList>
    </citation>
    <scope>NUCLEOTIDE SEQUENCE [LARGE SCALE GENOMIC DNA]</scope>
    <source>
        <strain evidence="4 5">16-MA</strain>
    </source>
</reference>
<keyword evidence="2" id="KW-0732">Signal</keyword>
<accession>A0ABS8C0E3</accession>
<dbReference type="Gene3D" id="1.10.530.10">
    <property type="match status" value="1"/>
</dbReference>
<dbReference type="CDD" id="cd00254">
    <property type="entry name" value="LT-like"/>
    <property type="match status" value="1"/>
</dbReference>
<comment type="similarity">
    <text evidence="1">Belongs to the transglycosylase Slt family.</text>
</comment>
<dbReference type="PANTHER" id="PTHR37423">
    <property type="entry name" value="SOLUBLE LYTIC MUREIN TRANSGLYCOSYLASE-RELATED"/>
    <property type="match status" value="1"/>
</dbReference>
<dbReference type="Pfam" id="PF01464">
    <property type="entry name" value="SLT"/>
    <property type="match status" value="1"/>
</dbReference>
<keyword evidence="5" id="KW-1185">Reference proteome</keyword>
<evidence type="ECO:0000313" key="4">
    <source>
        <dbReference type="EMBL" id="MCB5225784.1"/>
    </source>
</evidence>
<comment type="caution">
    <text evidence="4">The sequence shown here is derived from an EMBL/GenBank/DDBJ whole genome shotgun (WGS) entry which is preliminary data.</text>
</comment>
<organism evidence="4 5">
    <name type="scientific">Alishewanella maricola</name>
    <dbReference type="NCBI Taxonomy" id="2795740"/>
    <lineage>
        <taxon>Bacteria</taxon>
        <taxon>Pseudomonadati</taxon>
        <taxon>Pseudomonadota</taxon>
        <taxon>Gammaproteobacteria</taxon>
        <taxon>Alteromonadales</taxon>
        <taxon>Alteromonadaceae</taxon>
        <taxon>Alishewanella</taxon>
    </lineage>
</organism>
<sequence>MPSVRWATLSVSSICLIFSALLAATDRITEPKTTIKLTPNSAPLPQPTASSANTPKVLVYKTMLPDGSARFSDQRPVGQAFELLRFDCFACAPNSSIDWQKTPLFKQRFARLINQAAAEHQLETALIRAVIHAESAFNPNAISAKGAMGLMQLMPATMQQFQVLNGYEPEQNIRAGSQYLGQLLKDYQGDLTLALAAYNAGPGNVKRYNGIPPFAETQAYIERVQILRRRYAAD</sequence>
<dbReference type="RefSeq" id="WP_226749865.1">
    <property type="nucleotide sequence ID" value="NZ_JAEINI020000001.1"/>
</dbReference>
<dbReference type="PANTHER" id="PTHR37423:SF2">
    <property type="entry name" value="MEMBRANE-BOUND LYTIC MUREIN TRANSGLYCOSYLASE C"/>
    <property type="match status" value="1"/>
</dbReference>